<keyword evidence="3" id="KW-1185">Reference proteome</keyword>
<dbReference type="EMBL" id="BTRK01000006">
    <property type="protein sequence ID" value="GMR58598.1"/>
    <property type="molecule type" value="Genomic_DNA"/>
</dbReference>
<organism evidence="2 3">
    <name type="scientific">Pristionchus mayeri</name>
    <dbReference type="NCBI Taxonomy" id="1317129"/>
    <lineage>
        <taxon>Eukaryota</taxon>
        <taxon>Metazoa</taxon>
        <taxon>Ecdysozoa</taxon>
        <taxon>Nematoda</taxon>
        <taxon>Chromadorea</taxon>
        <taxon>Rhabditida</taxon>
        <taxon>Rhabditina</taxon>
        <taxon>Diplogasteromorpha</taxon>
        <taxon>Diplogasteroidea</taxon>
        <taxon>Neodiplogasteridae</taxon>
        <taxon>Pristionchus</taxon>
    </lineage>
</organism>
<feature type="region of interest" description="Disordered" evidence="1">
    <location>
        <begin position="114"/>
        <end position="141"/>
    </location>
</feature>
<comment type="caution">
    <text evidence="2">The sequence shown here is derived from an EMBL/GenBank/DDBJ whole genome shotgun (WGS) entry which is preliminary data.</text>
</comment>
<name>A0AAN5D8R8_9BILA</name>
<feature type="compositionally biased region" description="Polar residues" evidence="1">
    <location>
        <begin position="114"/>
        <end position="125"/>
    </location>
</feature>
<dbReference type="AlphaFoldDB" id="A0AAN5D8R8"/>
<protein>
    <submittedName>
        <fullName evidence="2">Uncharacterized protein</fullName>
    </submittedName>
</protein>
<proteinExistence type="predicted"/>
<gene>
    <name evidence="2" type="ORF">PMAYCL1PPCAC_28793</name>
</gene>
<evidence type="ECO:0000313" key="3">
    <source>
        <dbReference type="Proteomes" id="UP001328107"/>
    </source>
</evidence>
<reference evidence="3" key="1">
    <citation type="submission" date="2022-10" db="EMBL/GenBank/DDBJ databases">
        <title>Genome assembly of Pristionchus species.</title>
        <authorList>
            <person name="Yoshida K."/>
            <person name="Sommer R.J."/>
        </authorList>
    </citation>
    <scope>NUCLEOTIDE SEQUENCE [LARGE SCALE GENOMIC DNA]</scope>
    <source>
        <strain evidence="3">RS5460</strain>
    </source>
</reference>
<evidence type="ECO:0000256" key="1">
    <source>
        <dbReference type="SAM" id="MobiDB-lite"/>
    </source>
</evidence>
<dbReference type="Proteomes" id="UP001328107">
    <property type="component" value="Unassembled WGS sequence"/>
</dbReference>
<evidence type="ECO:0000313" key="2">
    <source>
        <dbReference type="EMBL" id="GMR58598.1"/>
    </source>
</evidence>
<accession>A0AAN5D8R8</accession>
<sequence length="294" mass="32209">MSDELSKSIEEWRAKAFSISEDTQLRNILTRSFEALKGIEDKNTNVLNYLGYSMGAQRAAAVHYDNQLNSNPLRSFFYAMHEAIERTIHTILAREQEQAELGTQRPAIINSGVHSNVANTGNEENLSGPRANSHGPANIAKGQDLDHFENRMGYLGTPATYSAQSANGGTTGKDVFTPHHIIHNGQMDQGGSGAARRDSWRWNKEKNPKTLECPCCSEMFTLSMLTAHLTKIHKTTPGNEGITYKCECGYVATNASLAASHRDSDSSHVAVFTVIKRSDGVQSLQGSSQSSHIP</sequence>